<protein>
    <submittedName>
        <fullName evidence="1">PAS sensor protein</fullName>
    </submittedName>
</protein>
<accession>A0A229S4R2</accession>
<dbReference type="GO" id="GO:0004674">
    <property type="term" value="F:protein serine/threonine kinase activity"/>
    <property type="evidence" value="ECO:0007669"/>
    <property type="project" value="UniProtKB-KW"/>
</dbReference>
<dbReference type="PANTHER" id="PTHR35526:SF3">
    <property type="entry name" value="ANTI-SIGMA-F FACTOR RSBW"/>
    <property type="match status" value="1"/>
</dbReference>
<dbReference type="OrthoDB" id="4325132at2"/>
<dbReference type="CDD" id="cd16936">
    <property type="entry name" value="HATPase_RsbW-like"/>
    <property type="match status" value="1"/>
</dbReference>
<gene>
    <name evidence="1" type="ORF">CFP71_21020</name>
</gene>
<sequence length="152" mass="17211">MREDSEFPDDISFELDRLIKRVAWTAEITLSLAKRPEQRRVRSTVANCLGFGRGNEPLGAVLLVLDELVANAYRYTTPGELRITRQTRGVLIEVTDDDPDTEELQSRAEGRSVPGYHGLLLVAHLSLEWGVRPEGTGKVVWALVPTRMYYER</sequence>
<evidence type="ECO:0000313" key="2">
    <source>
        <dbReference type="Proteomes" id="UP000215223"/>
    </source>
</evidence>
<dbReference type="EMBL" id="NMQT01000073">
    <property type="protein sequence ID" value="OXM53699.1"/>
    <property type="molecule type" value="Genomic_DNA"/>
</dbReference>
<dbReference type="InterPro" id="IPR036890">
    <property type="entry name" value="HATPase_C_sf"/>
</dbReference>
<reference evidence="1 2" key="1">
    <citation type="submission" date="2017-07" db="EMBL/GenBank/DDBJ databases">
        <title>Amycolatopsis thailandensis Genome sequencing and assembly.</title>
        <authorList>
            <person name="Kaur N."/>
            <person name="Mayilraj S."/>
        </authorList>
    </citation>
    <scope>NUCLEOTIDE SEQUENCE [LARGE SCALE GENOMIC DNA]</scope>
    <source>
        <strain evidence="1 2">JCM 16380</strain>
    </source>
</reference>
<keyword evidence="2" id="KW-1185">Reference proteome</keyword>
<dbReference type="AlphaFoldDB" id="A0A229S4R2"/>
<comment type="caution">
    <text evidence="1">The sequence shown here is derived from an EMBL/GenBank/DDBJ whole genome shotgun (WGS) entry which is preliminary data.</text>
</comment>
<dbReference type="InterPro" id="IPR050267">
    <property type="entry name" value="Anti-sigma-factor_SerPK"/>
</dbReference>
<dbReference type="Proteomes" id="UP000215223">
    <property type="component" value="Unassembled WGS sequence"/>
</dbReference>
<name>A0A229S4R2_9PSEU</name>
<dbReference type="PANTHER" id="PTHR35526">
    <property type="entry name" value="ANTI-SIGMA-F FACTOR RSBW-RELATED"/>
    <property type="match status" value="1"/>
</dbReference>
<dbReference type="SUPFAM" id="SSF55874">
    <property type="entry name" value="ATPase domain of HSP90 chaperone/DNA topoisomerase II/histidine kinase"/>
    <property type="match status" value="1"/>
</dbReference>
<dbReference type="Gene3D" id="3.30.565.10">
    <property type="entry name" value="Histidine kinase-like ATPase, C-terminal domain"/>
    <property type="match status" value="1"/>
</dbReference>
<evidence type="ECO:0000313" key="1">
    <source>
        <dbReference type="EMBL" id="OXM53699.1"/>
    </source>
</evidence>
<dbReference type="RefSeq" id="WP_093935569.1">
    <property type="nucleotide sequence ID" value="NZ_NMQT01000073.1"/>
</dbReference>
<proteinExistence type="predicted"/>
<organism evidence="1 2">
    <name type="scientific">Amycolatopsis thailandensis</name>
    <dbReference type="NCBI Taxonomy" id="589330"/>
    <lineage>
        <taxon>Bacteria</taxon>
        <taxon>Bacillati</taxon>
        <taxon>Actinomycetota</taxon>
        <taxon>Actinomycetes</taxon>
        <taxon>Pseudonocardiales</taxon>
        <taxon>Pseudonocardiaceae</taxon>
        <taxon>Amycolatopsis</taxon>
    </lineage>
</organism>